<evidence type="ECO:0000313" key="1">
    <source>
        <dbReference type="EMBL" id="SVB60193.1"/>
    </source>
</evidence>
<dbReference type="AlphaFoldDB" id="A0A382FD99"/>
<feature type="non-terminal residue" evidence="1">
    <location>
        <position position="1"/>
    </location>
</feature>
<name>A0A382FD99_9ZZZZ</name>
<dbReference type="EMBL" id="UINC01048987">
    <property type="protein sequence ID" value="SVB60193.1"/>
    <property type="molecule type" value="Genomic_DNA"/>
</dbReference>
<sequence length="54" mass="6294">VTIDSDVIVMLDDKPLALKNSVILLRVNNEYNLNQQPCKLYHFKFKDFTPIILC</sequence>
<reference evidence="1" key="1">
    <citation type="submission" date="2018-05" db="EMBL/GenBank/DDBJ databases">
        <authorList>
            <person name="Lanie J.A."/>
            <person name="Ng W.-L."/>
            <person name="Kazmierczak K.M."/>
            <person name="Andrzejewski T.M."/>
            <person name="Davidsen T.M."/>
            <person name="Wayne K.J."/>
            <person name="Tettelin H."/>
            <person name="Glass J.I."/>
            <person name="Rusch D."/>
            <person name="Podicherti R."/>
            <person name="Tsui H.-C.T."/>
            <person name="Winkler M.E."/>
        </authorList>
    </citation>
    <scope>NUCLEOTIDE SEQUENCE</scope>
</reference>
<proteinExistence type="predicted"/>
<gene>
    <name evidence="1" type="ORF">METZ01_LOCUS213047</name>
</gene>
<organism evidence="1">
    <name type="scientific">marine metagenome</name>
    <dbReference type="NCBI Taxonomy" id="408172"/>
    <lineage>
        <taxon>unclassified sequences</taxon>
        <taxon>metagenomes</taxon>
        <taxon>ecological metagenomes</taxon>
    </lineage>
</organism>
<accession>A0A382FD99</accession>
<protein>
    <submittedName>
        <fullName evidence="1">Uncharacterized protein</fullName>
    </submittedName>
</protein>